<reference evidence="1" key="1">
    <citation type="submission" date="2013-12" db="EMBL/GenBank/DDBJ databases">
        <title>A Varibaculum cambriense genome reconstructed from a premature infant gut community with otherwise low bacterial novelty that shifts toward anaerobic metabolism during the third week of life.</title>
        <authorList>
            <person name="Brown C.T."/>
            <person name="Sharon I."/>
            <person name="Thomas B.C."/>
            <person name="Castelle C.J."/>
            <person name="Morowitz M.J."/>
            <person name="Banfield J.F."/>
        </authorList>
    </citation>
    <scope>NUCLEOTIDE SEQUENCE</scope>
</reference>
<sequence length="33" mass="3631">PRYYLNNKINATTTPMIGIASIKPIATNIVDIN</sequence>
<dbReference type="EMBL" id="AZMM01013763">
    <property type="protein sequence ID" value="ETJ31756.1"/>
    <property type="molecule type" value="Genomic_DNA"/>
</dbReference>
<dbReference type="AlphaFoldDB" id="W1XNN8"/>
<protein>
    <submittedName>
        <fullName evidence="1">Uncharacterized protein</fullName>
    </submittedName>
</protein>
<name>W1XNN8_9ZZZZ</name>
<comment type="caution">
    <text evidence="1">The sequence shown here is derived from an EMBL/GenBank/DDBJ whole genome shotgun (WGS) entry which is preliminary data.</text>
</comment>
<evidence type="ECO:0000313" key="1">
    <source>
        <dbReference type="EMBL" id="ETJ31756.1"/>
    </source>
</evidence>
<feature type="non-terminal residue" evidence="1">
    <location>
        <position position="1"/>
    </location>
</feature>
<organism evidence="1">
    <name type="scientific">human gut metagenome</name>
    <dbReference type="NCBI Taxonomy" id="408170"/>
    <lineage>
        <taxon>unclassified sequences</taxon>
        <taxon>metagenomes</taxon>
        <taxon>organismal metagenomes</taxon>
    </lineage>
</organism>
<accession>W1XNN8</accession>
<proteinExistence type="predicted"/>
<gene>
    <name evidence="1" type="ORF">Q604_UNBC13763G0001</name>
</gene>